<dbReference type="GO" id="GO:0016020">
    <property type="term" value="C:membrane"/>
    <property type="evidence" value="ECO:0007669"/>
    <property type="project" value="UniProtKB-SubCell"/>
</dbReference>
<proteinExistence type="predicted"/>
<dbReference type="PANTHER" id="PTHR47797:SF3">
    <property type="entry name" value="CYTOCHROME B561 DOMAIN-CONTAINING PROTEIN"/>
    <property type="match status" value="1"/>
</dbReference>
<keyword evidence="6 7" id="KW-0472">Membrane</keyword>
<protein>
    <submittedName>
        <fullName evidence="11">2850_t:CDS:1</fullName>
    </submittedName>
</protein>
<feature type="transmembrane region" description="Helical" evidence="7">
    <location>
        <begin position="239"/>
        <end position="262"/>
    </location>
</feature>
<feature type="transmembrane region" description="Helical" evidence="7">
    <location>
        <begin position="196"/>
        <end position="218"/>
    </location>
</feature>
<dbReference type="PROSITE" id="PS50939">
    <property type="entry name" value="CYTOCHROME_B561"/>
    <property type="match status" value="1"/>
</dbReference>
<dbReference type="CDD" id="cd08760">
    <property type="entry name" value="Cyt_b561_FRRS1_like"/>
    <property type="match status" value="1"/>
</dbReference>
<dbReference type="Proteomes" id="UP000789342">
    <property type="component" value="Unassembled WGS sequence"/>
</dbReference>
<keyword evidence="12" id="KW-1185">Reference proteome</keyword>
<evidence type="ECO:0000256" key="1">
    <source>
        <dbReference type="ARBA" id="ARBA00004370"/>
    </source>
</evidence>
<reference evidence="11" key="1">
    <citation type="submission" date="2021-06" db="EMBL/GenBank/DDBJ databases">
        <authorList>
            <person name="Kallberg Y."/>
            <person name="Tangrot J."/>
            <person name="Rosling A."/>
        </authorList>
    </citation>
    <scope>NUCLEOTIDE SEQUENCE</scope>
    <source>
        <strain evidence="11">CL551</strain>
    </source>
</reference>
<evidence type="ECO:0000256" key="3">
    <source>
        <dbReference type="ARBA" id="ARBA00022692"/>
    </source>
</evidence>
<feature type="signal peptide" evidence="8">
    <location>
        <begin position="1"/>
        <end position="24"/>
    </location>
</feature>
<evidence type="ECO:0000256" key="5">
    <source>
        <dbReference type="ARBA" id="ARBA00022989"/>
    </source>
</evidence>
<name>A0A9N8YYL3_9GLOM</name>
<dbReference type="PROSITE" id="PS50836">
    <property type="entry name" value="DOMON"/>
    <property type="match status" value="1"/>
</dbReference>
<gene>
    <name evidence="11" type="ORF">AMORRO_LOCUS1282</name>
</gene>
<evidence type="ECO:0000256" key="4">
    <source>
        <dbReference type="ARBA" id="ARBA00022982"/>
    </source>
</evidence>
<feature type="transmembrane region" description="Helical" evidence="7">
    <location>
        <begin position="307"/>
        <end position="327"/>
    </location>
</feature>
<keyword evidence="8" id="KW-0732">Signal</keyword>
<feature type="chain" id="PRO_5040163988" evidence="8">
    <location>
        <begin position="25"/>
        <end position="372"/>
    </location>
</feature>
<evidence type="ECO:0000259" key="9">
    <source>
        <dbReference type="PROSITE" id="PS50836"/>
    </source>
</evidence>
<sequence>MSTSIKKTVWRIVIFLFLFQVVYSDNKYCDKSTKYCFAISLPNTTLPASQQFAEFTLVAPNNVGWLGVGVGDSMLTGYLIVAWPNPDGSVTLSQRNSLNGYHEPTASSNQQDLILDNATVSNSDGNLEIHFRRLVSLKANTIPSKGKFLWALGHHKVDGNNYDASISYHDGGMGVVKMQLTSDDKSTNYWTRYDKLIIAHATIMFIAWLVCVPAAIYIARFARNLLPRSWFHIHWGIQVFLVVPLAIAGGSLSYVAVNGFFFDDPHKIIGLILFIGLFVQLAIGGIHHKLFDPHRNFVPWWTQLHWWFGRALVVLAVFQVPLGLSLYQADIELFYFYYIYIFILLISFSFLSIRKWNISNGVKNGFRKMDDE</sequence>
<dbReference type="Gene3D" id="2.60.40.1210">
    <property type="entry name" value="Cellobiose dehydrogenase, cytochrome domain"/>
    <property type="match status" value="1"/>
</dbReference>
<dbReference type="Pfam" id="PF16010">
    <property type="entry name" value="CDH-cyt"/>
    <property type="match status" value="1"/>
</dbReference>
<feature type="transmembrane region" description="Helical" evidence="7">
    <location>
        <begin position="268"/>
        <end position="286"/>
    </location>
</feature>
<feature type="domain" description="Cytochrome b561" evidence="10">
    <location>
        <begin position="162"/>
        <end position="357"/>
    </location>
</feature>
<evidence type="ECO:0000256" key="8">
    <source>
        <dbReference type="SAM" id="SignalP"/>
    </source>
</evidence>
<keyword evidence="2" id="KW-0813">Transport</keyword>
<feature type="domain" description="DOMON" evidence="9">
    <location>
        <begin position="33"/>
        <end position="153"/>
    </location>
</feature>
<dbReference type="AlphaFoldDB" id="A0A9N8YYL3"/>
<keyword evidence="5 7" id="KW-1133">Transmembrane helix</keyword>
<dbReference type="PANTHER" id="PTHR47797">
    <property type="entry name" value="DEHYDROGENASE, PUTATIVE (AFU_ORTHOLOGUE AFUA_8G05805)-RELATED"/>
    <property type="match status" value="1"/>
</dbReference>
<evidence type="ECO:0000256" key="6">
    <source>
        <dbReference type="ARBA" id="ARBA00023136"/>
    </source>
</evidence>
<keyword evidence="4" id="KW-0249">Electron transport</keyword>
<feature type="transmembrane region" description="Helical" evidence="7">
    <location>
        <begin position="333"/>
        <end position="353"/>
    </location>
</feature>
<dbReference type="InterPro" id="IPR006593">
    <property type="entry name" value="Cyt_b561/ferric_Rdtase_TM"/>
</dbReference>
<comment type="caution">
    <text evidence="11">The sequence shown here is derived from an EMBL/GenBank/DDBJ whole genome shotgun (WGS) entry which is preliminary data.</text>
</comment>
<dbReference type="EMBL" id="CAJVPV010000475">
    <property type="protein sequence ID" value="CAG8458617.1"/>
    <property type="molecule type" value="Genomic_DNA"/>
</dbReference>
<dbReference type="SUPFAM" id="SSF49344">
    <property type="entry name" value="CBD9-like"/>
    <property type="match status" value="1"/>
</dbReference>
<dbReference type="InterPro" id="IPR005018">
    <property type="entry name" value="DOMON_domain"/>
</dbReference>
<comment type="subcellular location">
    <subcellularLocation>
        <location evidence="1">Membrane</location>
    </subcellularLocation>
</comment>
<evidence type="ECO:0000259" key="10">
    <source>
        <dbReference type="PROSITE" id="PS50939"/>
    </source>
</evidence>
<dbReference type="OrthoDB" id="19261at2759"/>
<evidence type="ECO:0000313" key="12">
    <source>
        <dbReference type="Proteomes" id="UP000789342"/>
    </source>
</evidence>
<dbReference type="InterPro" id="IPR015920">
    <property type="entry name" value="Cellobiose_DH-like_cyt"/>
</dbReference>
<evidence type="ECO:0000313" key="11">
    <source>
        <dbReference type="EMBL" id="CAG8458617.1"/>
    </source>
</evidence>
<dbReference type="CDD" id="cd09630">
    <property type="entry name" value="CDH_like_cytochrome"/>
    <property type="match status" value="1"/>
</dbReference>
<organism evidence="11 12">
    <name type="scientific">Acaulospora morrowiae</name>
    <dbReference type="NCBI Taxonomy" id="94023"/>
    <lineage>
        <taxon>Eukaryota</taxon>
        <taxon>Fungi</taxon>
        <taxon>Fungi incertae sedis</taxon>
        <taxon>Mucoromycota</taxon>
        <taxon>Glomeromycotina</taxon>
        <taxon>Glomeromycetes</taxon>
        <taxon>Diversisporales</taxon>
        <taxon>Acaulosporaceae</taxon>
        <taxon>Acaulospora</taxon>
    </lineage>
</organism>
<accession>A0A9N8YYL3</accession>
<keyword evidence="3 7" id="KW-0812">Transmembrane</keyword>
<dbReference type="SMART" id="SM00665">
    <property type="entry name" value="B561"/>
    <property type="match status" value="1"/>
</dbReference>
<evidence type="ECO:0000256" key="7">
    <source>
        <dbReference type="SAM" id="Phobius"/>
    </source>
</evidence>
<evidence type="ECO:0000256" key="2">
    <source>
        <dbReference type="ARBA" id="ARBA00022448"/>
    </source>
</evidence>